<comment type="caution">
    <text evidence="3">The sequence shown here is derived from an EMBL/GenBank/DDBJ whole genome shotgun (WGS) entry which is preliminary data.</text>
</comment>
<accession>A0A4R5BSZ0</accession>
<dbReference type="AlphaFoldDB" id="A0A4R5BSZ0"/>
<evidence type="ECO:0000313" key="3">
    <source>
        <dbReference type="EMBL" id="TDD89139.1"/>
    </source>
</evidence>
<dbReference type="RefSeq" id="WP_131893310.1">
    <property type="nucleotide sequence ID" value="NZ_SMKU01000060.1"/>
</dbReference>
<organism evidence="3 4">
    <name type="scientific">Actinomadura rubrisoli</name>
    <dbReference type="NCBI Taxonomy" id="2530368"/>
    <lineage>
        <taxon>Bacteria</taxon>
        <taxon>Bacillati</taxon>
        <taxon>Actinomycetota</taxon>
        <taxon>Actinomycetes</taxon>
        <taxon>Streptosporangiales</taxon>
        <taxon>Thermomonosporaceae</taxon>
        <taxon>Actinomadura</taxon>
    </lineage>
</organism>
<feature type="compositionally biased region" description="Polar residues" evidence="1">
    <location>
        <begin position="183"/>
        <end position="194"/>
    </location>
</feature>
<proteinExistence type="predicted"/>
<protein>
    <recommendedName>
        <fullName evidence="5">Secreted protein</fullName>
    </recommendedName>
</protein>
<evidence type="ECO:0000256" key="2">
    <source>
        <dbReference type="SAM" id="SignalP"/>
    </source>
</evidence>
<evidence type="ECO:0008006" key="5">
    <source>
        <dbReference type="Google" id="ProtNLM"/>
    </source>
</evidence>
<reference evidence="3 4" key="1">
    <citation type="submission" date="2019-03" db="EMBL/GenBank/DDBJ databases">
        <title>Draft genome sequences of novel Actinobacteria.</title>
        <authorList>
            <person name="Sahin N."/>
            <person name="Ay H."/>
            <person name="Saygin H."/>
        </authorList>
    </citation>
    <scope>NUCLEOTIDE SEQUENCE [LARGE SCALE GENOMIC DNA]</scope>
    <source>
        <strain evidence="3 4">H3C3</strain>
    </source>
</reference>
<dbReference type="Proteomes" id="UP000294513">
    <property type="component" value="Unassembled WGS sequence"/>
</dbReference>
<dbReference type="EMBL" id="SMKU01000060">
    <property type="protein sequence ID" value="TDD89139.1"/>
    <property type="molecule type" value="Genomic_DNA"/>
</dbReference>
<feature type="region of interest" description="Disordered" evidence="1">
    <location>
        <begin position="180"/>
        <end position="213"/>
    </location>
</feature>
<evidence type="ECO:0000313" key="4">
    <source>
        <dbReference type="Proteomes" id="UP000294513"/>
    </source>
</evidence>
<name>A0A4R5BSZ0_9ACTN</name>
<keyword evidence="4" id="KW-1185">Reference proteome</keyword>
<evidence type="ECO:0000256" key="1">
    <source>
        <dbReference type="SAM" id="MobiDB-lite"/>
    </source>
</evidence>
<sequence length="213" mass="21355">MSRPVPTGGAATRGPAAGLTWRTLAVTGLAAAALATAMTTASQAEPVQAMASGPVAAAAAAPALKCTAATERDKPVTFSPPVGLVQRKVAARGTVALSDCTSPDGRHRKIHHGRLTMSGTANATCTRARDVRGKGTITWYDAQNRELGTTGVRPAQREVVGYNPGDSLLAGTAVSGPLAGSRIQGTATPTSDTSRCAGAGLDSVHGTGKVSLS</sequence>
<gene>
    <name evidence="3" type="ORF">E1298_14445</name>
</gene>
<keyword evidence="2" id="KW-0732">Signal</keyword>
<feature type="chain" id="PRO_5038677617" description="Secreted protein" evidence="2">
    <location>
        <begin position="45"/>
        <end position="213"/>
    </location>
</feature>
<feature type="signal peptide" evidence="2">
    <location>
        <begin position="1"/>
        <end position="44"/>
    </location>
</feature>
<dbReference type="OrthoDB" id="3536525at2"/>